<proteinExistence type="predicted"/>
<evidence type="ECO:0000256" key="1">
    <source>
        <dbReference type="SAM" id="MobiDB-lite"/>
    </source>
</evidence>
<dbReference type="AlphaFoldDB" id="A0A6A6NU61"/>
<dbReference type="Proteomes" id="UP000799766">
    <property type="component" value="Unassembled WGS sequence"/>
</dbReference>
<organism evidence="2 3">
    <name type="scientific">Lineolata rhizophorae</name>
    <dbReference type="NCBI Taxonomy" id="578093"/>
    <lineage>
        <taxon>Eukaryota</taxon>
        <taxon>Fungi</taxon>
        <taxon>Dikarya</taxon>
        <taxon>Ascomycota</taxon>
        <taxon>Pezizomycotina</taxon>
        <taxon>Dothideomycetes</taxon>
        <taxon>Dothideomycetes incertae sedis</taxon>
        <taxon>Lineolatales</taxon>
        <taxon>Lineolataceae</taxon>
        <taxon>Lineolata</taxon>
    </lineage>
</organism>
<evidence type="ECO:0000313" key="2">
    <source>
        <dbReference type="EMBL" id="KAF2454803.1"/>
    </source>
</evidence>
<accession>A0A6A6NU61</accession>
<reference evidence="2" key="1">
    <citation type="journal article" date="2020" name="Stud. Mycol.">
        <title>101 Dothideomycetes genomes: a test case for predicting lifestyles and emergence of pathogens.</title>
        <authorList>
            <person name="Haridas S."/>
            <person name="Albert R."/>
            <person name="Binder M."/>
            <person name="Bloem J."/>
            <person name="Labutti K."/>
            <person name="Salamov A."/>
            <person name="Andreopoulos B."/>
            <person name="Baker S."/>
            <person name="Barry K."/>
            <person name="Bills G."/>
            <person name="Bluhm B."/>
            <person name="Cannon C."/>
            <person name="Castanera R."/>
            <person name="Culley D."/>
            <person name="Daum C."/>
            <person name="Ezra D."/>
            <person name="Gonzalez J."/>
            <person name="Henrissat B."/>
            <person name="Kuo A."/>
            <person name="Liang C."/>
            <person name="Lipzen A."/>
            <person name="Lutzoni F."/>
            <person name="Magnuson J."/>
            <person name="Mondo S."/>
            <person name="Nolan M."/>
            <person name="Ohm R."/>
            <person name="Pangilinan J."/>
            <person name="Park H.-J."/>
            <person name="Ramirez L."/>
            <person name="Alfaro M."/>
            <person name="Sun H."/>
            <person name="Tritt A."/>
            <person name="Yoshinaga Y."/>
            <person name="Zwiers L.-H."/>
            <person name="Turgeon B."/>
            <person name="Goodwin S."/>
            <person name="Spatafora J."/>
            <person name="Crous P."/>
            <person name="Grigoriev I."/>
        </authorList>
    </citation>
    <scope>NUCLEOTIDE SEQUENCE</scope>
    <source>
        <strain evidence="2">ATCC 16933</strain>
    </source>
</reference>
<name>A0A6A6NU61_9PEZI</name>
<feature type="compositionally biased region" description="Basic and acidic residues" evidence="1">
    <location>
        <begin position="183"/>
        <end position="198"/>
    </location>
</feature>
<keyword evidence="3" id="KW-1185">Reference proteome</keyword>
<protein>
    <submittedName>
        <fullName evidence="2">Uncharacterized protein</fullName>
    </submittedName>
</protein>
<evidence type="ECO:0000313" key="3">
    <source>
        <dbReference type="Proteomes" id="UP000799766"/>
    </source>
</evidence>
<dbReference type="EMBL" id="MU001689">
    <property type="protein sequence ID" value="KAF2454803.1"/>
    <property type="molecule type" value="Genomic_DNA"/>
</dbReference>
<feature type="region of interest" description="Disordered" evidence="1">
    <location>
        <begin position="183"/>
        <end position="213"/>
    </location>
</feature>
<gene>
    <name evidence="2" type="ORF">BDY21DRAFT_94704</name>
</gene>
<sequence length="260" mass="28998">MPPSPHVSLSNVIRWAGAEQVALPADRVANLLQHFQLKKYSFRALAAVAFPHHWLPERCRRVILGFRRARPAHSRGPSAGTRWLAPRGLRPARSSHCLPPRAVDKRRRLPPHTRSPVGALEEQPFARTSGYSANVWLASLCRPGPCATCARKDPLTCWVALPDRRCLLSTSLLPRLPLLPARDKAKERASRQGIRRSEFPSTPPHRERRTSNVPTATLTINTFVLSCCQTIILPACPSIASSRSLSYVLLRFSSSPQMYS</sequence>